<evidence type="ECO:0000256" key="3">
    <source>
        <dbReference type="ARBA" id="ARBA00023015"/>
    </source>
</evidence>
<dbReference type="SUPFAM" id="SSF57959">
    <property type="entry name" value="Leucine zipper domain"/>
    <property type="match status" value="1"/>
</dbReference>
<dbReference type="Gene3D" id="1.20.5.170">
    <property type="match status" value="1"/>
</dbReference>
<accession>A0A2M4A283</accession>
<comment type="subcellular location">
    <subcellularLocation>
        <location evidence="1">Nucleus</location>
    </subcellularLocation>
</comment>
<dbReference type="InterPro" id="IPR004827">
    <property type="entry name" value="bZIP"/>
</dbReference>
<dbReference type="PANTHER" id="PTHR23334:SF69">
    <property type="entry name" value="CCAAT_ENHANCER-BINDING PROTEIN GAMMA"/>
    <property type="match status" value="1"/>
</dbReference>
<feature type="compositionally biased region" description="Gly residues" evidence="8">
    <location>
        <begin position="325"/>
        <end position="334"/>
    </location>
</feature>
<feature type="region of interest" description="Disordered" evidence="8">
    <location>
        <begin position="325"/>
        <end position="345"/>
    </location>
</feature>
<evidence type="ECO:0000256" key="5">
    <source>
        <dbReference type="ARBA" id="ARBA00023163"/>
    </source>
</evidence>
<evidence type="ECO:0000313" key="10">
    <source>
        <dbReference type="EMBL" id="MBW34869.1"/>
    </source>
</evidence>
<reference evidence="10" key="1">
    <citation type="submission" date="2018-01" db="EMBL/GenBank/DDBJ databases">
        <title>An insight into the sialome of Amazonian anophelines.</title>
        <authorList>
            <person name="Ribeiro J.M."/>
            <person name="Scarpassa V."/>
            <person name="Calvo E."/>
        </authorList>
    </citation>
    <scope>NUCLEOTIDE SEQUENCE</scope>
    <source>
        <tissue evidence="10">Salivary glands</tissue>
    </source>
</reference>
<evidence type="ECO:0000256" key="4">
    <source>
        <dbReference type="ARBA" id="ARBA00023125"/>
    </source>
</evidence>
<feature type="region of interest" description="Disordered" evidence="8">
    <location>
        <begin position="105"/>
        <end position="133"/>
    </location>
</feature>
<sequence length="487" mass="52246">MESPQMYDTNQIQVRPSDIKKLTMAANNSANGANGTANGASPTNNNSPTAINQNTLALKQQQQQQQQQQQHQQQHQQVQQQQVQQQQVQQQQQQQVQQQVQQSPVQQVTGPLGPHQTNGGNGGNGGNGLLSSGNLLSKQMLQQIQYSQSELDELTSQEISLDLQHLIDDQFRDPEALGIFTEMVTVGSTNGTMANPLVQTAAAKALQLQQARLSQHTNGSNSYQRSLAYMPQPVHTGAAYGSTSSDENSSVGSSADSANIKEEPIDPNEYRRQLLANGGGGGGGGGGGAVAQFIGTVNGYQLPGAASASGGGAATPNGLTNGAAGLGGATGGGPPTTPSYVTNGNGNSFSSLTPATVLHHQTVLPHLSGAAHLANLTKHSKLMPHVGRKTQQKVVDKGTDEYRRRRERNNIAVRKSREKAKVRSREVEEKVKALLKEKDVLIRKIEEKNNEITLYKQLYMHLMNHSNPEINQICRSALNLSNMGDHM</sequence>
<dbReference type="PROSITE" id="PS50217">
    <property type="entry name" value="BZIP"/>
    <property type="match status" value="1"/>
</dbReference>
<comment type="similarity">
    <text evidence="2">Belongs to the bZIP family. C/EBP subfamily.</text>
</comment>
<protein>
    <submittedName>
        <fullName evidence="10">Putative basic-leucine zipper transcription factor a</fullName>
    </submittedName>
</protein>
<dbReference type="SMART" id="SM00338">
    <property type="entry name" value="BRLZ"/>
    <property type="match status" value="1"/>
</dbReference>
<dbReference type="InterPro" id="IPR031106">
    <property type="entry name" value="C/EBP"/>
</dbReference>
<evidence type="ECO:0000256" key="2">
    <source>
        <dbReference type="ARBA" id="ARBA00006951"/>
    </source>
</evidence>
<feature type="compositionally biased region" description="Low complexity" evidence="8">
    <location>
        <begin position="28"/>
        <end position="49"/>
    </location>
</feature>
<dbReference type="GO" id="GO:0005634">
    <property type="term" value="C:nucleus"/>
    <property type="evidence" value="ECO:0007669"/>
    <property type="project" value="UniProtKB-SubCell"/>
</dbReference>
<evidence type="ECO:0000259" key="9">
    <source>
        <dbReference type="PROSITE" id="PS50217"/>
    </source>
</evidence>
<dbReference type="Pfam" id="PF07716">
    <property type="entry name" value="bZIP_2"/>
    <property type="match status" value="1"/>
</dbReference>
<evidence type="ECO:0000256" key="7">
    <source>
        <dbReference type="SAM" id="Coils"/>
    </source>
</evidence>
<keyword evidence="7" id="KW-0175">Coiled coil</keyword>
<organism evidence="10">
    <name type="scientific">Anopheles triannulatus</name>
    <dbReference type="NCBI Taxonomy" id="58253"/>
    <lineage>
        <taxon>Eukaryota</taxon>
        <taxon>Metazoa</taxon>
        <taxon>Ecdysozoa</taxon>
        <taxon>Arthropoda</taxon>
        <taxon>Hexapoda</taxon>
        <taxon>Insecta</taxon>
        <taxon>Pterygota</taxon>
        <taxon>Neoptera</taxon>
        <taxon>Endopterygota</taxon>
        <taxon>Diptera</taxon>
        <taxon>Nematocera</taxon>
        <taxon>Culicoidea</taxon>
        <taxon>Culicidae</taxon>
        <taxon>Anophelinae</taxon>
        <taxon>Anopheles</taxon>
    </lineage>
</organism>
<dbReference type="GO" id="GO:0000981">
    <property type="term" value="F:DNA-binding transcription factor activity, RNA polymerase II-specific"/>
    <property type="evidence" value="ECO:0007669"/>
    <property type="project" value="TreeGrafter"/>
</dbReference>
<keyword evidence="5" id="KW-0804">Transcription</keyword>
<evidence type="ECO:0000256" key="6">
    <source>
        <dbReference type="ARBA" id="ARBA00023242"/>
    </source>
</evidence>
<keyword evidence="6" id="KW-0539">Nucleus</keyword>
<dbReference type="CDD" id="cd14693">
    <property type="entry name" value="bZIP_CEBP"/>
    <property type="match status" value="1"/>
</dbReference>
<dbReference type="PANTHER" id="PTHR23334">
    <property type="entry name" value="CCAAT/ENHANCER BINDING PROTEIN"/>
    <property type="match status" value="1"/>
</dbReference>
<feature type="region of interest" description="Disordered" evidence="8">
    <location>
        <begin position="28"/>
        <end position="50"/>
    </location>
</feature>
<feature type="compositionally biased region" description="Gly residues" evidence="8">
    <location>
        <begin position="119"/>
        <end position="128"/>
    </location>
</feature>
<dbReference type="GO" id="GO:0006351">
    <property type="term" value="P:DNA-templated transcription"/>
    <property type="evidence" value="ECO:0007669"/>
    <property type="project" value="InterPro"/>
</dbReference>
<dbReference type="EMBL" id="GGFK01001548">
    <property type="protein sequence ID" value="MBW34869.1"/>
    <property type="molecule type" value="Transcribed_RNA"/>
</dbReference>
<evidence type="ECO:0000256" key="8">
    <source>
        <dbReference type="SAM" id="MobiDB-lite"/>
    </source>
</evidence>
<evidence type="ECO:0000256" key="1">
    <source>
        <dbReference type="ARBA" id="ARBA00004123"/>
    </source>
</evidence>
<feature type="region of interest" description="Disordered" evidence="8">
    <location>
        <begin position="234"/>
        <end position="266"/>
    </location>
</feature>
<keyword evidence="4" id="KW-0238">DNA-binding</keyword>
<feature type="compositionally biased region" description="Polar residues" evidence="8">
    <location>
        <begin position="241"/>
        <end position="257"/>
    </location>
</feature>
<feature type="domain" description="BZIP" evidence="9">
    <location>
        <begin position="399"/>
        <end position="462"/>
    </location>
</feature>
<dbReference type="InterPro" id="IPR046347">
    <property type="entry name" value="bZIP_sf"/>
</dbReference>
<dbReference type="AlphaFoldDB" id="A0A2M4A283"/>
<name>A0A2M4A283_9DIPT</name>
<dbReference type="GO" id="GO:0000978">
    <property type="term" value="F:RNA polymerase II cis-regulatory region sequence-specific DNA binding"/>
    <property type="evidence" value="ECO:0007669"/>
    <property type="project" value="TreeGrafter"/>
</dbReference>
<proteinExistence type="inferred from homology"/>
<keyword evidence="3" id="KW-0805">Transcription regulation</keyword>
<feature type="coiled-coil region" evidence="7">
    <location>
        <begin position="417"/>
        <end position="451"/>
    </location>
</feature>